<protein>
    <submittedName>
        <fullName evidence="1">Uncharacterized protein</fullName>
    </submittedName>
</protein>
<comment type="caution">
    <text evidence="1">The sequence shown here is derived from an EMBL/GenBank/DDBJ whole genome shotgun (WGS) entry which is preliminary data.</text>
</comment>
<evidence type="ECO:0000313" key="2">
    <source>
        <dbReference type="Proteomes" id="UP000585474"/>
    </source>
</evidence>
<dbReference type="AlphaFoldDB" id="A0A7J0GRI4"/>
<organism evidence="1 2">
    <name type="scientific">Actinidia rufa</name>
    <dbReference type="NCBI Taxonomy" id="165716"/>
    <lineage>
        <taxon>Eukaryota</taxon>
        <taxon>Viridiplantae</taxon>
        <taxon>Streptophyta</taxon>
        <taxon>Embryophyta</taxon>
        <taxon>Tracheophyta</taxon>
        <taxon>Spermatophyta</taxon>
        <taxon>Magnoliopsida</taxon>
        <taxon>eudicotyledons</taxon>
        <taxon>Gunneridae</taxon>
        <taxon>Pentapetalae</taxon>
        <taxon>asterids</taxon>
        <taxon>Ericales</taxon>
        <taxon>Actinidiaceae</taxon>
        <taxon>Actinidia</taxon>
    </lineage>
</organism>
<dbReference type="EMBL" id="BJWL01000023">
    <property type="protein sequence ID" value="GFZ13393.1"/>
    <property type="molecule type" value="Genomic_DNA"/>
</dbReference>
<gene>
    <name evidence="1" type="ORF">Acr_23g0017780</name>
</gene>
<evidence type="ECO:0000313" key="1">
    <source>
        <dbReference type="EMBL" id="GFZ13393.1"/>
    </source>
</evidence>
<dbReference type="Proteomes" id="UP000585474">
    <property type="component" value="Unassembled WGS sequence"/>
</dbReference>
<reference evidence="1 2" key="1">
    <citation type="submission" date="2019-07" db="EMBL/GenBank/DDBJ databases">
        <title>De Novo Assembly of kiwifruit Actinidia rufa.</title>
        <authorList>
            <person name="Sugita-Konishi S."/>
            <person name="Sato K."/>
            <person name="Mori E."/>
            <person name="Abe Y."/>
            <person name="Kisaki G."/>
            <person name="Hamano K."/>
            <person name="Suezawa K."/>
            <person name="Otani M."/>
            <person name="Fukuda T."/>
            <person name="Manabe T."/>
            <person name="Gomi K."/>
            <person name="Tabuchi M."/>
            <person name="Akimitsu K."/>
            <person name="Kataoka I."/>
        </authorList>
    </citation>
    <scope>NUCLEOTIDE SEQUENCE [LARGE SCALE GENOMIC DNA]</scope>
    <source>
        <strain evidence="2">cv. Fuchu</strain>
    </source>
</reference>
<proteinExistence type="predicted"/>
<sequence length="126" mass="13911">MTTRSYRASRPTGGHLPDACQLSSHRLYFLVMEEAVADDAVFESLVWAAVARGLIVVPEWVNKYCHRRRPLPLPESGCSRFDSGGEVDGVGSGFGARGFWFQEVALETTPADHSRGDFPTFSCRCV</sequence>
<name>A0A7J0GRI4_9ERIC</name>
<keyword evidence="2" id="KW-1185">Reference proteome</keyword>
<accession>A0A7J0GRI4</accession>